<dbReference type="Pfam" id="PF04203">
    <property type="entry name" value="Sortase"/>
    <property type="match status" value="1"/>
</dbReference>
<feature type="transmembrane region" description="Helical" evidence="3">
    <location>
        <begin position="12"/>
        <end position="31"/>
    </location>
</feature>
<gene>
    <name evidence="4" type="ORF">EDD19_1115</name>
</gene>
<keyword evidence="3" id="KW-0812">Transmembrane</keyword>
<proteinExistence type="predicted"/>
<evidence type="ECO:0000256" key="1">
    <source>
        <dbReference type="ARBA" id="ARBA00022801"/>
    </source>
</evidence>
<feature type="active site" description="Acyl-thioester intermediate" evidence="2">
    <location>
        <position position="252"/>
    </location>
</feature>
<evidence type="ECO:0000313" key="4">
    <source>
        <dbReference type="EMBL" id="TCW23571.1"/>
    </source>
</evidence>
<protein>
    <submittedName>
        <fullName evidence="4">LPXTG-site transpeptidase (Sortase) family protein</fullName>
    </submittedName>
</protein>
<dbReference type="Gene3D" id="2.40.260.10">
    <property type="entry name" value="Sortase"/>
    <property type="match status" value="1"/>
</dbReference>
<evidence type="ECO:0000256" key="2">
    <source>
        <dbReference type="PIRSR" id="PIRSR605754-1"/>
    </source>
</evidence>
<evidence type="ECO:0000256" key="3">
    <source>
        <dbReference type="SAM" id="Phobius"/>
    </source>
</evidence>
<dbReference type="InterPro" id="IPR005754">
    <property type="entry name" value="Sortase"/>
</dbReference>
<feature type="active site" description="Proton donor/acceptor" evidence="2">
    <location>
        <position position="147"/>
    </location>
</feature>
<accession>A0A4R3ZTB5</accession>
<dbReference type="NCBIfam" id="NF033747">
    <property type="entry name" value="class_E_sortase"/>
    <property type="match status" value="1"/>
</dbReference>
<dbReference type="InterPro" id="IPR042003">
    <property type="entry name" value="Sortase_E"/>
</dbReference>
<dbReference type="InterPro" id="IPR023365">
    <property type="entry name" value="Sortase_dom-sf"/>
</dbReference>
<dbReference type="Proteomes" id="UP000295805">
    <property type="component" value="Unassembled WGS sequence"/>
</dbReference>
<dbReference type="RefSeq" id="WP_131885793.1">
    <property type="nucleotide sequence ID" value="NZ_CP143053.1"/>
</dbReference>
<keyword evidence="3" id="KW-1133">Transmembrane helix</keyword>
<dbReference type="GO" id="GO:0016787">
    <property type="term" value="F:hydrolase activity"/>
    <property type="evidence" value="ECO:0007669"/>
    <property type="project" value="UniProtKB-KW"/>
</dbReference>
<sequence>MSARTGRLGATRIVGELLLTVGAVLLLFLFYEAFWSNLDSRRLQNEAAAGLEQRWSNGPAAEAADDAAGIADESAGPATRAPGGEPVPPAVPALGEAFARIHLPTLGDDAVYAVVEGVRAEDLRTGPGHYPGTQMPGEAGNAALAGHRNGSGAVFERLDRLTSCEPIVIETATQWLTYRLLPVEAGGAERLAAAQNCLTPQQSERIATGDYAHVRGAHITTPEAVEVIAPVPGAASGADGTALERLLTLTTCHPMYSNAERLIVHAVLTETTAKADGRPAALED</sequence>
<dbReference type="AlphaFoldDB" id="A0A4R3ZTB5"/>
<organism evidence="4 5">
    <name type="scientific">Dietzia cinnamea</name>
    <dbReference type="NCBI Taxonomy" id="321318"/>
    <lineage>
        <taxon>Bacteria</taxon>
        <taxon>Bacillati</taxon>
        <taxon>Actinomycetota</taxon>
        <taxon>Actinomycetes</taxon>
        <taxon>Mycobacteriales</taxon>
        <taxon>Dietziaceae</taxon>
        <taxon>Dietzia</taxon>
    </lineage>
</organism>
<reference evidence="4 5" key="1">
    <citation type="submission" date="2019-03" db="EMBL/GenBank/DDBJ databases">
        <title>Root nodule microbial communities of legume samples collected from USA, Mexico and Botswana.</title>
        <authorList>
            <person name="Hirsch A."/>
        </authorList>
    </citation>
    <scope>NUCLEOTIDE SEQUENCE [LARGE SCALE GENOMIC DNA]</scope>
    <source>
        <strain evidence="4 5">55</strain>
    </source>
</reference>
<dbReference type="CDD" id="cd05830">
    <property type="entry name" value="Sortase_E"/>
    <property type="match status" value="1"/>
</dbReference>
<dbReference type="InterPro" id="IPR053465">
    <property type="entry name" value="Sortase_Class_E"/>
</dbReference>
<evidence type="ECO:0000313" key="5">
    <source>
        <dbReference type="Proteomes" id="UP000295805"/>
    </source>
</evidence>
<dbReference type="SUPFAM" id="SSF63817">
    <property type="entry name" value="Sortase"/>
    <property type="match status" value="1"/>
</dbReference>
<keyword evidence="1" id="KW-0378">Hydrolase</keyword>
<keyword evidence="3" id="KW-0472">Membrane</keyword>
<dbReference type="GeneID" id="89529439"/>
<dbReference type="EMBL" id="SMCX01000011">
    <property type="protein sequence ID" value="TCW23571.1"/>
    <property type="molecule type" value="Genomic_DNA"/>
</dbReference>
<comment type="caution">
    <text evidence="4">The sequence shown here is derived from an EMBL/GenBank/DDBJ whole genome shotgun (WGS) entry which is preliminary data.</text>
</comment>
<name>A0A4R3ZTB5_9ACTN</name>